<dbReference type="SMART" id="SM01296">
    <property type="entry name" value="N2227"/>
    <property type="match status" value="1"/>
</dbReference>
<dbReference type="InterPro" id="IPR012901">
    <property type="entry name" value="CARME"/>
</dbReference>
<name>A0A2V1AVK3_9ASCO</name>
<dbReference type="PANTHER" id="PTHR12303:SF11">
    <property type="entry name" value="AER338CP"/>
    <property type="match status" value="1"/>
</dbReference>
<keyword evidence="1" id="KW-0472">Membrane</keyword>
<dbReference type="RefSeq" id="XP_025342828.1">
    <property type="nucleotide sequence ID" value="XM_025484613.1"/>
</dbReference>
<proteinExistence type="predicted"/>
<dbReference type="OrthoDB" id="978at2759"/>
<dbReference type="STRING" id="45357.A0A2V1AVK3"/>
<accession>A0A2V1AVK3</accession>
<dbReference type="Proteomes" id="UP000244309">
    <property type="component" value="Unassembled WGS sequence"/>
</dbReference>
<feature type="transmembrane region" description="Helical" evidence="1">
    <location>
        <begin position="7"/>
        <end position="29"/>
    </location>
</feature>
<dbReference type="Pfam" id="PF07942">
    <property type="entry name" value="CARME"/>
    <property type="match status" value="1"/>
</dbReference>
<protein>
    <submittedName>
        <fullName evidence="2">Uncharacterized protein</fullName>
    </submittedName>
</protein>
<evidence type="ECO:0000256" key="1">
    <source>
        <dbReference type="SAM" id="Phobius"/>
    </source>
</evidence>
<reference evidence="2 3" key="1">
    <citation type="submission" date="2017-12" db="EMBL/GenBank/DDBJ databases">
        <title>Genome Sequence of a Multidrug-Resistant Candida haemulonii Isolate from a Patient with Chronic Leg Ulcers in Israel.</title>
        <authorList>
            <person name="Chow N.A."/>
            <person name="Gade L."/>
            <person name="Batra D."/>
            <person name="Rowe L.A."/>
            <person name="Ben-Ami R."/>
            <person name="Loparev V.N."/>
            <person name="Litvintseva A.P."/>
        </authorList>
    </citation>
    <scope>NUCLEOTIDE SEQUENCE [LARGE SCALE GENOMIC DNA]</scope>
    <source>
        <strain evidence="2 3">B11899</strain>
    </source>
</reference>
<keyword evidence="1" id="KW-1133">Transmembrane helix</keyword>
<dbReference type="GO" id="GO:0008757">
    <property type="term" value="F:S-adenosylmethionine-dependent methyltransferase activity"/>
    <property type="evidence" value="ECO:0007669"/>
    <property type="project" value="InterPro"/>
</dbReference>
<gene>
    <name evidence="2" type="ORF">CXQ85_000883</name>
</gene>
<dbReference type="VEuPathDB" id="FungiDB:CXQ85_000883"/>
<sequence length="453" mass="51106">MDSLPDYQLVLAAAVSFFGIYGGLSLVLVKSQVPLLAAVFVASNMISRTSVFQRAVRSAVQRSQRRKVSLFSGGDKNAPEEHKRFEALASTSQVELLSAIKALDAYSKNSKGYNARRSKLFKLLSWRQQKMCEEIGYLQKLKSIDGHIEKNQHVMDDVIGCVKQEYGLTFRDFALLDAEKNLPNTSSTNYRVVEALTHFVRDWTPDGAVEREPLMDFVKAELKKVIPENEAAETCVVIPGSGLGRVAHEVASFMDFGAVYAVEFSGLMHACNKYVYQANKNHSSIFPYVHSCSNFVKTSSQFREKSLPTPQQPSNLHICLDDFRYFTVPNREKYKNIVVVSVFFVDTAENLIDYLDVIGQLTTPSKRNPVKNGYWINVGPLKYGTAAQVELTAEELQQLRKKIGWKDTKVVNTLNNEKEPVTGYITDRESMWQGFYGLSMWSSAQHANSRKTW</sequence>
<evidence type="ECO:0000313" key="2">
    <source>
        <dbReference type="EMBL" id="PVH21888.1"/>
    </source>
</evidence>
<dbReference type="EMBL" id="PKFO01000005">
    <property type="protein sequence ID" value="PVH21888.1"/>
    <property type="molecule type" value="Genomic_DNA"/>
</dbReference>
<keyword evidence="1" id="KW-0812">Transmembrane</keyword>
<organism evidence="2 3">
    <name type="scientific">Candidozyma haemuli</name>
    <dbReference type="NCBI Taxonomy" id="45357"/>
    <lineage>
        <taxon>Eukaryota</taxon>
        <taxon>Fungi</taxon>
        <taxon>Dikarya</taxon>
        <taxon>Ascomycota</taxon>
        <taxon>Saccharomycotina</taxon>
        <taxon>Pichiomycetes</taxon>
        <taxon>Metschnikowiaceae</taxon>
        <taxon>Candidozyma</taxon>
    </lineage>
</organism>
<keyword evidence="3" id="KW-1185">Reference proteome</keyword>
<dbReference type="GeneID" id="37006214"/>
<dbReference type="PANTHER" id="PTHR12303">
    <property type="entry name" value="CARNOSINE N-METHYLTRANSFERASE"/>
    <property type="match status" value="1"/>
</dbReference>
<dbReference type="AlphaFoldDB" id="A0A2V1AVK3"/>
<comment type="caution">
    <text evidence="2">The sequence shown here is derived from an EMBL/GenBank/DDBJ whole genome shotgun (WGS) entry which is preliminary data.</text>
</comment>
<evidence type="ECO:0000313" key="3">
    <source>
        <dbReference type="Proteomes" id="UP000244309"/>
    </source>
</evidence>